<dbReference type="InterPro" id="IPR052163">
    <property type="entry name" value="DGC-Regulatory_Protein"/>
</dbReference>
<evidence type="ECO:0000259" key="2">
    <source>
        <dbReference type="PROSITE" id="PS50887"/>
    </source>
</evidence>
<dbReference type="RefSeq" id="WP_089402742.1">
    <property type="nucleotide sequence ID" value="NZ_FZOH01000002.1"/>
</dbReference>
<evidence type="ECO:0000313" key="3">
    <source>
        <dbReference type="EMBL" id="SNS02772.1"/>
    </source>
</evidence>
<dbReference type="Gene3D" id="3.90.1520.10">
    <property type="entry name" value="H-NOX domain"/>
    <property type="match status" value="1"/>
</dbReference>
<accession>A0A239B5A8</accession>
<feature type="domain" description="GGDEF" evidence="2">
    <location>
        <begin position="568"/>
        <end position="705"/>
    </location>
</feature>
<dbReference type="EMBL" id="FZOH01000002">
    <property type="protein sequence ID" value="SNS02772.1"/>
    <property type="molecule type" value="Genomic_DNA"/>
</dbReference>
<dbReference type="GO" id="GO:0020037">
    <property type="term" value="F:heme binding"/>
    <property type="evidence" value="ECO:0007669"/>
    <property type="project" value="InterPro"/>
</dbReference>
<protein>
    <submittedName>
        <fullName evidence="3">Diguanylate cyclase (GGDEF) domain-containing protein</fullName>
    </submittedName>
</protein>
<dbReference type="SUPFAM" id="SSF55073">
    <property type="entry name" value="Nucleotide cyclase"/>
    <property type="match status" value="1"/>
</dbReference>
<name>A0A239B5A8_9ACTN</name>
<dbReference type="PROSITE" id="PS50887">
    <property type="entry name" value="GGDEF"/>
    <property type="match status" value="1"/>
</dbReference>
<dbReference type="Gene3D" id="3.30.70.270">
    <property type="match status" value="1"/>
</dbReference>
<dbReference type="Gene3D" id="3.30.450.40">
    <property type="match status" value="1"/>
</dbReference>
<dbReference type="OrthoDB" id="23692at2"/>
<evidence type="ECO:0000313" key="4">
    <source>
        <dbReference type="Proteomes" id="UP000198386"/>
    </source>
</evidence>
<dbReference type="InterPro" id="IPR029016">
    <property type="entry name" value="GAF-like_dom_sf"/>
</dbReference>
<evidence type="ECO:0000256" key="1">
    <source>
        <dbReference type="SAM" id="MobiDB-lite"/>
    </source>
</evidence>
<dbReference type="SMART" id="SM00267">
    <property type="entry name" value="GGDEF"/>
    <property type="match status" value="1"/>
</dbReference>
<dbReference type="SUPFAM" id="SSF55781">
    <property type="entry name" value="GAF domain-like"/>
    <property type="match status" value="1"/>
</dbReference>
<dbReference type="InterPro" id="IPR000160">
    <property type="entry name" value="GGDEF_dom"/>
</dbReference>
<feature type="region of interest" description="Disordered" evidence="1">
    <location>
        <begin position="1"/>
        <end position="25"/>
    </location>
</feature>
<dbReference type="PANTHER" id="PTHR46663:SF2">
    <property type="entry name" value="GGDEF DOMAIN-CONTAINING PROTEIN"/>
    <property type="match status" value="1"/>
</dbReference>
<dbReference type="AlphaFoldDB" id="A0A239B5A8"/>
<sequence length="707" mass="73711">MTARRRGGPSPSRPGDDDAPVEAHETSGATTGLLLAFVREQSGEAAVQELLRRAGVPFTAEELAEPSTWTSYDTRIRLFTAATDVLGDPGAMFRVGAESLRTGMNPSVVVLVRAMGSPRQVYARLPRAVANFSTTSTMEVLHSDATSATIRYRLHEGYVHSRLDCDYARGLISMVPTVFGLAPAQVVHDECESSGADACVYRLSWDRRSRLPWRRRSEVAADAELVALRSQVRALQSAATDLVDGEDLDSVLPRIVERAAAAVLAPAYLLAVSSPRGGPPLVHSSGLPAADVPALAARLLAGEDLGPGSVVVDVASARRTHGRLAALGRSAEGGLGDERQMLAAYAGHAAAALDLVMAVEASRAEARRAGALLELAHGLAQAADATGICQVVAGALPGIVGCGNAAVMLWDPATGTLATAATVGLPPQQDAIMRATSLRAEDVPELFGMLTDRTPQVVSTAGASAPLRDLLTALTLTDVVAVPLLAGSTFLGVVTASWTTGEVSGALDADVLTRLRGAGDQASTALQKARLLETVRHQATHDALTGLPNRVLFRERLVSALAASPGSGHVGVLFCDLDRFKAVNDTLGHAAGDELLRQVSARLRAAVRPGDTIGRLSGDEFAVLVPRLSGARAADAVVARVAGAFAEPFRLEGTPVDVGTSTGVAVHSGVADDPSAVAERLLRDADAAMYRHKHRERPTAPAPRPAD</sequence>
<dbReference type="Proteomes" id="UP000198386">
    <property type="component" value="Unassembled WGS sequence"/>
</dbReference>
<dbReference type="InterPro" id="IPR038158">
    <property type="entry name" value="H-NOX_domain_sf"/>
</dbReference>
<dbReference type="PANTHER" id="PTHR46663">
    <property type="entry name" value="DIGUANYLATE CYCLASE DGCT-RELATED"/>
    <property type="match status" value="1"/>
</dbReference>
<dbReference type="InterPro" id="IPR029787">
    <property type="entry name" value="Nucleotide_cyclase"/>
</dbReference>
<proteinExistence type="predicted"/>
<dbReference type="Pfam" id="PF00990">
    <property type="entry name" value="GGDEF"/>
    <property type="match status" value="1"/>
</dbReference>
<organism evidence="3 4">
    <name type="scientific">Geodermatophilus saharensis</name>
    <dbReference type="NCBI Taxonomy" id="1137994"/>
    <lineage>
        <taxon>Bacteria</taxon>
        <taxon>Bacillati</taxon>
        <taxon>Actinomycetota</taxon>
        <taxon>Actinomycetes</taxon>
        <taxon>Geodermatophilales</taxon>
        <taxon>Geodermatophilaceae</taxon>
        <taxon>Geodermatophilus</taxon>
    </lineage>
</organism>
<dbReference type="CDD" id="cd01949">
    <property type="entry name" value="GGDEF"/>
    <property type="match status" value="1"/>
</dbReference>
<keyword evidence="4" id="KW-1185">Reference proteome</keyword>
<dbReference type="InterPro" id="IPR043128">
    <property type="entry name" value="Rev_trsase/Diguanyl_cyclase"/>
</dbReference>
<dbReference type="NCBIfam" id="TIGR00254">
    <property type="entry name" value="GGDEF"/>
    <property type="match status" value="1"/>
</dbReference>
<gene>
    <name evidence="3" type="ORF">SAMN04488107_0923</name>
</gene>
<reference evidence="4" key="1">
    <citation type="submission" date="2017-06" db="EMBL/GenBank/DDBJ databases">
        <authorList>
            <person name="Varghese N."/>
            <person name="Submissions S."/>
        </authorList>
    </citation>
    <scope>NUCLEOTIDE SEQUENCE [LARGE SCALE GENOMIC DNA]</scope>
    <source>
        <strain evidence="4">DSM 45423</strain>
    </source>
</reference>